<dbReference type="EMBL" id="CABVGP010000002">
    <property type="protein sequence ID" value="VVJ20360.1"/>
    <property type="molecule type" value="Genomic_DNA"/>
</dbReference>
<dbReference type="GO" id="GO:0003677">
    <property type="term" value="F:DNA binding"/>
    <property type="evidence" value="ECO:0007669"/>
    <property type="project" value="UniProtKB-KW"/>
</dbReference>
<dbReference type="Gene3D" id="3.30.1050.10">
    <property type="entry name" value="SCP2 sterol-binding domain"/>
    <property type="match status" value="1"/>
</dbReference>
<dbReference type="InterPro" id="IPR036388">
    <property type="entry name" value="WH-like_DNA-bd_sf"/>
</dbReference>
<dbReference type="AlphaFoldDB" id="A0A6I8LTA8"/>
<dbReference type="Gene3D" id="1.10.10.10">
    <property type="entry name" value="Winged helix-like DNA-binding domain superfamily/Winged helix DNA-binding domain"/>
    <property type="match status" value="1"/>
</dbReference>
<evidence type="ECO:0000256" key="3">
    <source>
        <dbReference type="ARBA" id="ARBA00023163"/>
    </source>
</evidence>
<dbReference type="Proteomes" id="UP000399805">
    <property type="component" value="Unassembled WGS sequence"/>
</dbReference>
<feature type="domain" description="HTH hxlR-type" evidence="4">
    <location>
        <begin position="12"/>
        <end position="110"/>
    </location>
</feature>
<dbReference type="PROSITE" id="PS51118">
    <property type="entry name" value="HTH_HXLR"/>
    <property type="match status" value="1"/>
</dbReference>
<dbReference type="PANTHER" id="PTHR33204">
    <property type="entry name" value="TRANSCRIPTIONAL REGULATOR, MARR FAMILY"/>
    <property type="match status" value="1"/>
</dbReference>
<dbReference type="InterPro" id="IPR002577">
    <property type="entry name" value="HTH_HxlR"/>
</dbReference>
<proteinExistence type="predicted"/>
<dbReference type="Pfam" id="PF02036">
    <property type="entry name" value="SCP2"/>
    <property type="match status" value="1"/>
</dbReference>
<dbReference type="PANTHER" id="PTHR33204:SF18">
    <property type="entry name" value="TRANSCRIPTIONAL REGULATORY PROTEIN"/>
    <property type="match status" value="1"/>
</dbReference>
<dbReference type="InterPro" id="IPR003033">
    <property type="entry name" value="SCP2_sterol-bd_dom"/>
</dbReference>
<evidence type="ECO:0000256" key="1">
    <source>
        <dbReference type="ARBA" id="ARBA00023015"/>
    </source>
</evidence>
<evidence type="ECO:0000256" key="2">
    <source>
        <dbReference type="ARBA" id="ARBA00023125"/>
    </source>
</evidence>
<name>A0A6I8LTA8_9PSEU</name>
<protein>
    <submittedName>
        <fullName evidence="5">Transcriptional regulator</fullName>
    </submittedName>
</protein>
<organism evidence="5 6">
    <name type="scientific">Amycolatopsis camponoti</name>
    <dbReference type="NCBI Taxonomy" id="2606593"/>
    <lineage>
        <taxon>Bacteria</taxon>
        <taxon>Bacillati</taxon>
        <taxon>Actinomycetota</taxon>
        <taxon>Actinomycetes</taxon>
        <taxon>Pseudonocardiales</taxon>
        <taxon>Pseudonocardiaceae</taxon>
        <taxon>Amycolatopsis</taxon>
    </lineage>
</organism>
<dbReference type="InterPro" id="IPR036527">
    <property type="entry name" value="SCP2_sterol-bd_dom_sf"/>
</dbReference>
<keyword evidence="6" id="KW-1185">Reference proteome</keyword>
<dbReference type="RefSeq" id="WP_155545483.1">
    <property type="nucleotide sequence ID" value="NZ_CABVGP010000002.1"/>
</dbReference>
<keyword evidence="1" id="KW-0805">Transcription regulation</keyword>
<keyword evidence="2" id="KW-0238">DNA-binding</keyword>
<dbReference type="Pfam" id="PF01638">
    <property type="entry name" value="HxlR"/>
    <property type="match status" value="1"/>
</dbReference>
<evidence type="ECO:0000313" key="6">
    <source>
        <dbReference type="Proteomes" id="UP000399805"/>
    </source>
</evidence>
<keyword evidence="3" id="KW-0804">Transcription</keyword>
<accession>A0A6I8LTA8</accession>
<reference evidence="5 6" key="1">
    <citation type="submission" date="2019-09" db="EMBL/GenBank/DDBJ databases">
        <authorList>
            <person name="Leyn A S."/>
        </authorList>
    </citation>
    <scope>NUCLEOTIDE SEQUENCE [LARGE SCALE GENOMIC DNA]</scope>
    <source>
        <strain evidence="5">AA231_1</strain>
    </source>
</reference>
<dbReference type="SUPFAM" id="SSF55718">
    <property type="entry name" value="SCP-like"/>
    <property type="match status" value="1"/>
</dbReference>
<sequence length="231" mass="25121">MPTSARTYGQFCGLARALEIVGERWSLLVVRDLMLGPKRFTDLQRTLPRIPVSILTSRLNELEETGVIRRRVMSQLDAGVVYELTEYGCELDHIVLDLGLWGARALTYPKPDEVFTLDTAIISLYATFQEEAAAGVHVNYELHHLGGEMIVHAMVDDGALKASSGALPAADLVIEPQGAAILDLLNGKLSAQDALSSGKVRVEGDPAHLDLFTRLFHVPPAPERPTGLTVG</sequence>
<dbReference type="SUPFAM" id="SSF46785">
    <property type="entry name" value="Winged helix' DNA-binding domain"/>
    <property type="match status" value="1"/>
</dbReference>
<evidence type="ECO:0000259" key="4">
    <source>
        <dbReference type="PROSITE" id="PS51118"/>
    </source>
</evidence>
<dbReference type="InterPro" id="IPR036390">
    <property type="entry name" value="WH_DNA-bd_sf"/>
</dbReference>
<evidence type="ECO:0000313" key="5">
    <source>
        <dbReference type="EMBL" id="VVJ20360.1"/>
    </source>
</evidence>
<gene>
    <name evidence="5" type="ORF">AA23TX_05381</name>
</gene>